<feature type="transmembrane region" description="Helical" evidence="1">
    <location>
        <begin position="30"/>
        <end position="53"/>
    </location>
</feature>
<reference evidence="2 3" key="1">
    <citation type="submission" date="2020-08" db="EMBL/GenBank/DDBJ databases">
        <title>Novel species isolated from subtropical streams in China.</title>
        <authorList>
            <person name="Lu H."/>
        </authorList>
    </citation>
    <scope>NUCLEOTIDE SEQUENCE [LARGE SCALE GENOMIC DNA]</scope>
    <source>
        <strain evidence="2 3">CY22W</strain>
    </source>
</reference>
<dbReference type="Proteomes" id="UP000654304">
    <property type="component" value="Unassembled WGS sequence"/>
</dbReference>
<dbReference type="RefSeq" id="WP_186902315.1">
    <property type="nucleotide sequence ID" value="NZ_JACOGD010000001.1"/>
</dbReference>
<gene>
    <name evidence="2" type="ORF">H8K43_02055</name>
</gene>
<keyword evidence="1" id="KW-0812">Transmembrane</keyword>
<name>A0ABR7A120_9BURK</name>
<feature type="transmembrane region" description="Helical" evidence="1">
    <location>
        <begin position="74"/>
        <end position="93"/>
    </location>
</feature>
<comment type="caution">
    <text evidence="2">The sequence shown here is derived from an EMBL/GenBank/DDBJ whole genome shotgun (WGS) entry which is preliminary data.</text>
</comment>
<accession>A0ABR7A120</accession>
<sequence>MQKLLINLLIFSLGFSWVTARQHHKITFSLAARIALIGLTLLALVALHALLIAHQSLSTAFFVLNNANDAQMGVIYGVCAIYISILCFIWVVSLRLKLK</sequence>
<dbReference type="EMBL" id="JACOGD010000001">
    <property type="protein sequence ID" value="MBC3930441.1"/>
    <property type="molecule type" value="Genomic_DNA"/>
</dbReference>
<organism evidence="2 3">
    <name type="scientific">Undibacterium curvum</name>
    <dbReference type="NCBI Taxonomy" id="2762294"/>
    <lineage>
        <taxon>Bacteria</taxon>
        <taxon>Pseudomonadati</taxon>
        <taxon>Pseudomonadota</taxon>
        <taxon>Betaproteobacteria</taxon>
        <taxon>Burkholderiales</taxon>
        <taxon>Oxalobacteraceae</taxon>
        <taxon>Undibacterium</taxon>
    </lineage>
</organism>
<keyword evidence="1" id="KW-0472">Membrane</keyword>
<proteinExistence type="predicted"/>
<evidence type="ECO:0000313" key="3">
    <source>
        <dbReference type="Proteomes" id="UP000654304"/>
    </source>
</evidence>
<protein>
    <submittedName>
        <fullName evidence="2">Uncharacterized protein</fullName>
    </submittedName>
</protein>
<evidence type="ECO:0000313" key="2">
    <source>
        <dbReference type="EMBL" id="MBC3930441.1"/>
    </source>
</evidence>
<evidence type="ECO:0000256" key="1">
    <source>
        <dbReference type="SAM" id="Phobius"/>
    </source>
</evidence>
<keyword evidence="1" id="KW-1133">Transmembrane helix</keyword>
<keyword evidence="3" id="KW-1185">Reference proteome</keyword>